<protein>
    <recommendedName>
        <fullName evidence="2">Replication protein</fullName>
    </recommendedName>
</protein>
<accession>X1JRZ0</accession>
<sequence length="173" mass="20346">WESHESGLVHVHVILLFKSRRFKTFEDRGGLIRLTRKDELAECWKHGFSDWQGIFDLEGALEYLKRDMTKFLNHENENDVRDLAKLWVYRKRTFSVSKKLSTPRLDEAMSYSNPLKLQLTLDGLSFLVEPHNWQLICVVASMIDLTKVKITRVKQLASSGWVKRYAISYTEVR</sequence>
<evidence type="ECO:0000313" key="1">
    <source>
        <dbReference type="EMBL" id="GAH97481.1"/>
    </source>
</evidence>
<name>X1JRZ0_9ZZZZ</name>
<proteinExistence type="predicted"/>
<dbReference type="EMBL" id="BARV01000371">
    <property type="protein sequence ID" value="GAH97481.1"/>
    <property type="molecule type" value="Genomic_DNA"/>
</dbReference>
<reference evidence="1" key="1">
    <citation type="journal article" date="2014" name="Front. Microbiol.">
        <title>High frequency of phylogenetically diverse reductive dehalogenase-homologous genes in deep subseafloor sedimentary metagenomes.</title>
        <authorList>
            <person name="Kawai M."/>
            <person name="Futagami T."/>
            <person name="Toyoda A."/>
            <person name="Takaki Y."/>
            <person name="Nishi S."/>
            <person name="Hori S."/>
            <person name="Arai W."/>
            <person name="Tsubouchi T."/>
            <person name="Morono Y."/>
            <person name="Uchiyama I."/>
            <person name="Ito T."/>
            <person name="Fujiyama A."/>
            <person name="Inagaki F."/>
            <person name="Takami H."/>
        </authorList>
    </citation>
    <scope>NUCLEOTIDE SEQUENCE</scope>
    <source>
        <strain evidence="1">Expedition CK06-06</strain>
    </source>
</reference>
<dbReference type="AlphaFoldDB" id="X1JRZ0"/>
<organism evidence="1">
    <name type="scientific">marine sediment metagenome</name>
    <dbReference type="NCBI Taxonomy" id="412755"/>
    <lineage>
        <taxon>unclassified sequences</taxon>
        <taxon>metagenomes</taxon>
        <taxon>ecological metagenomes</taxon>
    </lineage>
</organism>
<gene>
    <name evidence="1" type="ORF">S06H3_01470</name>
</gene>
<comment type="caution">
    <text evidence="1">The sequence shown here is derived from an EMBL/GenBank/DDBJ whole genome shotgun (WGS) entry which is preliminary data.</text>
</comment>
<feature type="non-terminal residue" evidence="1">
    <location>
        <position position="1"/>
    </location>
</feature>
<evidence type="ECO:0008006" key="2">
    <source>
        <dbReference type="Google" id="ProtNLM"/>
    </source>
</evidence>